<dbReference type="AlphaFoldDB" id="A0A7J2U6C3"/>
<protein>
    <submittedName>
        <fullName evidence="1">Uncharacterized protein</fullName>
    </submittedName>
</protein>
<dbReference type="EMBL" id="DSEU01000070">
    <property type="protein sequence ID" value="HEM67905.1"/>
    <property type="molecule type" value="Genomic_DNA"/>
</dbReference>
<accession>A0A7J2U6C3</accession>
<reference evidence="1" key="1">
    <citation type="journal article" date="2020" name="mSystems">
        <title>Genome- and Community-Level Interaction Insights into Carbon Utilization and Element Cycling Functions of Hydrothermarchaeota in Hydrothermal Sediment.</title>
        <authorList>
            <person name="Zhou Z."/>
            <person name="Liu Y."/>
            <person name="Xu W."/>
            <person name="Pan J."/>
            <person name="Luo Z.H."/>
            <person name="Li M."/>
        </authorList>
    </citation>
    <scope>NUCLEOTIDE SEQUENCE [LARGE SCALE GENOMIC DNA]</scope>
    <source>
        <strain evidence="1">SpSt-125</strain>
    </source>
</reference>
<evidence type="ECO:0000313" key="1">
    <source>
        <dbReference type="EMBL" id="HEM67905.1"/>
    </source>
</evidence>
<organism evidence="1">
    <name type="scientific">Ignisphaera aggregans</name>
    <dbReference type="NCBI Taxonomy" id="334771"/>
    <lineage>
        <taxon>Archaea</taxon>
        <taxon>Thermoproteota</taxon>
        <taxon>Thermoprotei</taxon>
        <taxon>Desulfurococcales</taxon>
        <taxon>Desulfurococcaceae</taxon>
        <taxon>Ignisphaera</taxon>
    </lineage>
</organism>
<gene>
    <name evidence="1" type="ORF">ENO26_10150</name>
</gene>
<proteinExistence type="predicted"/>
<comment type="caution">
    <text evidence="1">The sequence shown here is derived from an EMBL/GenBank/DDBJ whole genome shotgun (WGS) entry which is preliminary data.</text>
</comment>
<sequence length="331" mass="36862">MGRKIRSREGFIVDKDSGEVIDDSPLEASGDVFWSREFCTDEEKVEEIINSIVPGLVEILKAYLRKRLCNASYNEVNSALSALWSSEAATIFRRTLSRRAHAMPSLYESKAFNLAGLAGLAVYRCLKRAGYGDDQAVEVLAEASRGTLESELHRVANAFLNEFKSCRKKALVRWISRPLREVIDVEYASQALGTEVRTLGKLSYITTRVLGLGVQITSTKVDISSRADDVNRVVEVLQFLSRRLGVEFSKPLPAVATIIIKLPFKVNLRTLATYEGGEHQGTRVKLVRNSYTALVYPTTVNIYARLDGILDKIESVIADFLPTICAHIEKS</sequence>
<name>A0A7J2U6C3_9CREN</name>